<dbReference type="CDD" id="cd13558">
    <property type="entry name" value="PBP2_SsuA_like_2"/>
    <property type="match status" value="1"/>
</dbReference>
<keyword evidence="3 6" id="KW-0732">Signal</keyword>
<dbReference type="SUPFAM" id="SSF53850">
    <property type="entry name" value="Periplasmic binding protein-like II"/>
    <property type="match status" value="1"/>
</dbReference>
<dbReference type="OrthoDB" id="7374754at2"/>
<dbReference type="GO" id="GO:0016020">
    <property type="term" value="C:membrane"/>
    <property type="evidence" value="ECO:0007669"/>
    <property type="project" value="InterPro"/>
</dbReference>
<dbReference type="Gene3D" id="3.40.190.10">
    <property type="entry name" value="Periplasmic binding protein-like II"/>
    <property type="match status" value="2"/>
</dbReference>
<dbReference type="Pfam" id="PF12974">
    <property type="entry name" value="Phosphonate-bd"/>
    <property type="match status" value="1"/>
</dbReference>
<comment type="function">
    <text evidence="4">Part of a binding-protein-dependent transport system for aliphatic sulfonates. Putative binding protein.</text>
</comment>
<comment type="caution">
    <text evidence="8">The sequence shown here is derived from an EMBL/GenBank/DDBJ whole genome shotgun (WGS) entry which is preliminary data.</text>
</comment>
<name>A0A1Z9YZG9_9GAMM</name>
<gene>
    <name evidence="8" type="ORF">CAP51_07665</name>
</gene>
<comment type="similarity">
    <text evidence="1">Belongs to the bacterial solute-binding protein SsuA/TauA family.</text>
</comment>
<accession>A0A1Z9YZG9</accession>
<protein>
    <recommendedName>
        <fullName evidence="5">Putative aliphatic sulfonates-binding protein</fullName>
    </recommendedName>
</protein>
<evidence type="ECO:0000259" key="7">
    <source>
        <dbReference type="SMART" id="SM00062"/>
    </source>
</evidence>
<dbReference type="AlphaFoldDB" id="A0A1Z9YZG9"/>
<organism evidence="8 9">
    <name type="scientific">Acinetobacter populi</name>
    <dbReference type="NCBI Taxonomy" id="1582270"/>
    <lineage>
        <taxon>Bacteria</taxon>
        <taxon>Pseudomonadati</taxon>
        <taxon>Pseudomonadota</taxon>
        <taxon>Gammaproteobacteria</taxon>
        <taxon>Moraxellales</taxon>
        <taxon>Moraxellaceae</taxon>
        <taxon>Acinetobacter</taxon>
    </lineage>
</organism>
<feature type="signal peptide" evidence="6">
    <location>
        <begin position="1"/>
        <end position="20"/>
    </location>
</feature>
<evidence type="ECO:0000256" key="1">
    <source>
        <dbReference type="ARBA" id="ARBA00010742"/>
    </source>
</evidence>
<dbReference type="InterPro" id="IPR001638">
    <property type="entry name" value="Solute-binding_3/MltF_N"/>
</dbReference>
<proteinExistence type="inferred from homology"/>
<dbReference type="PROSITE" id="PS51257">
    <property type="entry name" value="PROKAR_LIPOPROTEIN"/>
    <property type="match status" value="1"/>
</dbReference>
<dbReference type="NCBIfam" id="TIGR01728">
    <property type="entry name" value="SsuA_fam"/>
    <property type="match status" value="1"/>
</dbReference>
<dbReference type="GO" id="GO:0042626">
    <property type="term" value="F:ATPase-coupled transmembrane transporter activity"/>
    <property type="evidence" value="ECO:0007669"/>
    <property type="project" value="InterPro"/>
</dbReference>
<dbReference type="InterPro" id="IPR010067">
    <property type="entry name" value="ABC_SsuA_sub-bd"/>
</dbReference>
<reference evidence="8 9" key="1">
    <citation type="submission" date="2017-05" db="EMBL/GenBank/DDBJ databases">
        <title>Acinetobacter populi ANC 5415 (= PBJ7), whole genome shotgun sequencing project.</title>
        <authorList>
            <person name="Nemec A."/>
            <person name="Radolfova-Krizova L."/>
        </authorList>
    </citation>
    <scope>NUCLEOTIDE SEQUENCE [LARGE SCALE GENOMIC DNA]</scope>
    <source>
        <strain evidence="8 9">PBJ7</strain>
    </source>
</reference>
<keyword evidence="2" id="KW-0813">Transport</keyword>
<evidence type="ECO:0000313" key="9">
    <source>
        <dbReference type="Proteomes" id="UP000196536"/>
    </source>
</evidence>
<evidence type="ECO:0000256" key="2">
    <source>
        <dbReference type="ARBA" id="ARBA00022448"/>
    </source>
</evidence>
<evidence type="ECO:0000256" key="4">
    <source>
        <dbReference type="ARBA" id="ARBA00055538"/>
    </source>
</evidence>
<dbReference type="SMART" id="SM00062">
    <property type="entry name" value="PBPb"/>
    <property type="match status" value="1"/>
</dbReference>
<dbReference type="PANTHER" id="PTHR30024">
    <property type="entry name" value="ALIPHATIC SULFONATES-BINDING PROTEIN-RELATED"/>
    <property type="match status" value="1"/>
</dbReference>
<sequence>MTKKKLALFTALLSTLTLLGCNKQEAAKNVDSSQASLAKSEVVLKIGDQKGNMRAQLEASGALKGVDYKINWYEFPAAAPVAEALKVEGIDIGYLGDAPFLFANANGGTAKAIAVYKTDPYPTAILVPENSPIKSAKDLKGKSLTMNKGSISHLLTLKVLEQQGLKPEDVTFKFLPPADGKLAVENGSVDAWVVWDPYTAYAELKDHYRIVANGRGLYSGYIFLAGTQKALEDQQKRVAIQDFIYRLKASQIWTNEHAEEFGKEYAKIVGLPEDVGILAFKRRNSSWDPIDADVIKTSQETADFYTKYQLINKQFDVSNSFDQGFKVTK</sequence>
<evidence type="ECO:0000256" key="3">
    <source>
        <dbReference type="ARBA" id="ARBA00022729"/>
    </source>
</evidence>
<keyword evidence="9" id="KW-1185">Reference proteome</keyword>
<dbReference type="RefSeq" id="WP_087620162.1">
    <property type="nucleotide sequence ID" value="NZ_NEXX01000002.1"/>
</dbReference>
<feature type="domain" description="Solute-binding protein family 3/N-terminal" evidence="7">
    <location>
        <begin position="43"/>
        <end position="260"/>
    </location>
</feature>
<dbReference type="Proteomes" id="UP000196536">
    <property type="component" value="Unassembled WGS sequence"/>
</dbReference>
<evidence type="ECO:0000256" key="6">
    <source>
        <dbReference type="SAM" id="SignalP"/>
    </source>
</evidence>
<dbReference type="FunFam" id="3.40.190.10:FF:000050">
    <property type="entry name" value="Sulfonate ABC transporter substrate-binding protein"/>
    <property type="match status" value="1"/>
</dbReference>
<feature type="chain" id="PRO_5012781038" description="Putative aliphatic sulfonates-binding protein" evidence="6">
    <location>
        <begin position="21"/>
        <end position="329"/>
    </location>
</feature>
<dbReference type="PANTHER" id="PTHR30024:SF48">
    <property type="entry name" value="ABC TRANSPORTER SUBSTRATE-BINDING PROTEIN"/>
    <property type="match status" value="1"/>
</dbReference>
<dbReference type="EMBL" id="NEXX01000002">
    <property type="protein sequence ID" value="OUY07615.1"/>
    <property type="molecule type" value="Genomic_DNA"/>
</dbReference>
<evidence type="ECO:0000313" key="8">
    <source>
        <dbReference type="EMBL" id="OUY07615.1"/>
    </source>
</evidence>
<evidence type="ECO:0000256" key="5">
    <source>
        <dbReference type="ARBA" id="ARBA00070228"/>
    </source>
</evidence>